<protein>
    <recommendedName>
        <fullName evidence="6">tRNA uridine 5-carboxymethylaminomethyl modification enzyme C-terminal subdomain domain-containing protein</fullName>
    </recommendedName>
</protein>
<keyword evidence="4" id="KW-0274">FAD</keyword>
<dbReference type="InterPro" id="IPR026904">
    <property type="entry name" value="MnmG_C"/>
</dbReference>
<dbReference type="VEuPathDB" id="FungiDB:PNEJI1_000895"/>
<evidence type="ECO:0000313" key="9">
    <source>
        <dbReference type="Proteomes" id="UP000010422"/>
    </source>
</evidence>
<dbReference type="Pfam" id="PF21680">
    <property type="entry name" value="GIDA_C_1st"/>
    <property type="match status" value="1"/>
</dbReference>
<dbReference type="NCBIfam" id="TIGR00136">
    <property type="entry name" value="mnmG_gidA"/>
    <property type="match status" value="1"/>
</dbReference>
<gene>
    <name evidence="8" type="ORF">PNEJI1_000203</name>
    <name evidence="7" type="ORF">PNEJI1_000895</name>
</gene>
<evidence type="ECO:0000256" key="2">
    <source>
        <dbReference type="ARBA" id="ARBA00007653"/>
    </source>
</evidence>
<evidence type="ECO:0000256" key="4">
    <source>
        <dbReference type="ARBA" id="ARBA00022827"/>
    </source>
</evidence>
<dbReference type="Gene3D" id="3.50.50.60">
    <property type="entry name" value="FAD/NAD(P)-binding domain"/>
    <property type="match status" value="2"/>
</dbReference>
<dbReference type="EMBL" id="CAKM01000228">
    <property type="protein sequence ID" value="CCJ29987.1"/>
    <property type="molecule type" value="Genomic_DNA"/>
</dbReference>
<comment type="caution">
    <text evidence="7">The sequence shown here is derived from an EMBL/GenBank/DDBJ whole genome shotgun (WGS) entry which is preliminary data.</text>
</comment>
<keyword evidence="3" id="KW-0285">Flavoprotein</keyword>
<dbReference type="Pfam" id="PF13932">
    <property type="entry name" value="SAM_GIDA_C"/>
    <property type="match status" value="1"/>
</dbReference>
<evidence type="ECO:0000256" key="5">
    <source>
        <dbReference type="ARBA" id="ARBA00054993"/>
    </source>
</evidence>
<evidence type="ECO:0000256" key="3">
    <source>
        <dbReference type="ARBA" id="ARBA00022630"/>
    </source>
</evidence>
<reference evidence="7 9" key="1">
    <citation type="journal article" date="2012" name="MBio">
        <title>De novo assembly of the Pneumocystis jirovecii genome from a single bronchoalveolar lavage fluid specimen from a patient.</title>
        <authorList>
            <person name="Cisse O.H."/>
            <person name="Pagni M."/>
            <person name="Hauser P.M."/>
        </authorList>
    </citation>
    <scope>NUCLEOTIDE SEQUENCE [LARGE SCALE GENOMIC DNA]</scope>
    <source>
        <strain evidence="7 9">SE8</strain>
    </source>
</reference>
<dbReference type="Gene3D" id="1.10.150.570">
    <property type="entry name" value="GidA associated domain, C-terminal subdomain"/>
    <property type="match status" value="1"/>
</dbReference>
<name>L0PCP1_PNEJI</name>
<dbReference type="Pfam" id="PF01134">
    <property type="entry name" value="GIDA"/>
    <property type="match status" value="1"/>
</dbReference>
<evidence type="ECO:0000313" key="7">
    <source>
        <dbReference type="EMBL" id="CCJ29987.1"/>
    </source>
</evidence>
<dbReference type="Proteomes" id="UP000010422">
    <property type="component" value="Unassembled WGS sequence"/>
</dbReference>
<feature type="domain" description="tRNA uridine 5-carboxymethylaminomethyl modification enzyme C-terminal subdomain" evidence="6">
    <location>
        <begin position="596"/>
        <end position="668"/>
    </location>
</feature>
<dbReference type="AlphaFoldDB" id="L0PCP1"/>
<dbReference type="GO" id="GO:0005739">
    <property type="term" value="C:mitochondrion"/>
    <property type="evidence" value="ECO:0007669"/>
    <property type="project" value="GOC"/>
</dbReference>
<dbReference type="STRING" id="1209962.L0PCP1"/>
<comment type="similarity">
    <text evidence="2">Belongs to the MnmG family.</text>
</comment>
<comment type="cofactor">
    <cofactor evidence="1">
        <name>FAD</name>
        <dbReference type="ChEBI" id="CHEBI:57692"/>
    </cofactor>
</comment>
<evidence type="ECO:0000313" key="8">
    <source>
        <dbReference type="EMBL" id="CCJ30261.1"/>
    </source>
</evidence>
<dbReference type="InterPro" id="IPR047001">
    <property type="entry name" value="MnmG_C_subdom"/>
</dbReference>
<dbReference type="InterPro" id="IPR004416">
    <property type="entry name" value="MnmG"/>
</dbReference>
<dbReference type="VEuPathDB" id="FungiDB:PNEJI1_000203"/>
<dbReference type="FunFam" id="3.50.50.60:FF:000002">
    <property type="entry name" value="tRNA uridine 5-carboxymethylaminomethyl modification enzyme MnmG"/>
    <property type="match status" value="1"/>
</dbReference>
<dbReference type="PANTHER" id="PTHR11806:SF0">
    <property type="entry name" value="PROTEIN MTO1 HOMOLOG, MITOCHONDRIAL"/>
    <property type="match status" value="1"/>
</dbReference>
<dbReference type="GO" id="GO:0050660">
    <property type="term" value="F:flavin adenine dinucleotide binding"/>
    <property type="evidence" value="ECO:0007669"/>
    <property type="project" value="InterPro"/>
</dbReference>
<comment type="function">
    <text evidence="5">Component of the MSS1-MTO1 complex that catalyzes the 5-carboxymethylaminomethyluridine (cmnm(5)U) modification at the 34th wobble position (U34) of mitochondrial tRNAs.</text>
</comment>
<dbReference type="SUPFAM" id="SSF51905">
    <property type="entry name" value="FAD/NAD(P)-binding domain"/>
    <property type="match status" value="1"/>
</dbReference>
<dbReference type="GO" id="GO:0070899">
    <property type="term" value="P:mitochondrial tRNA wobble uridine modification"/>
    <property type="evidence" value="ECO:0007669"/>
    <property type="project" value="UniProtKB-ARBA"/>
</dbReference>
<sequence>MKSLNSINISFYINRKALFTRFLFQRRFLTNIEGIRTFDVVVIGGGHAGCEAACAVARSGLNTVILTQSINKIGETSCNPAFGGIGKGILVREIDALDGLCGRISGLYFYGEVCILIYKDLSGIQFKVLNRSKGPAVWGPRVQIDRRLYKKYMQEALIAYKNLILLEGTAVDILVDPFSEHEDIHSMNKFRVSGVVIDSGEKILTNHVIITTGTFLNGEVHIGSKTFPSGRIGEPATFRISDFLKKKGFRLGRLKTGTPPRLDKRTINYKHLTPQLGDEPPVPFSYLHSSDIVKNYILCYSTYTTEETHKIVKDNLQTSIHVQNDVKGPRYCPSIELKVIRFPSRNHHIWLEPEGIDSHIIYPNGISVSLPEEIQLKMLKSIPGLENVTMLRPGYGVEYDYVDPRELYPTLETKRIKGLWLAGQINGTTGYEEAASQGLLAGINASLSGRNLPQITISRSSAYIGVLVDDLVNKGVEEPYRIFTSRSEYRLSVRSDNADLRLTDLGQKWGIISKNRWEQFMKDRKLLTDAKAALEGLVLSPHEWKSHNIYVNADGIKRSAMQLLSYPNITVDTFLDFIPMLHDLPPNLRSRLNIESIYSEYVTRQESANRFLLLKDEEYIFPPDINYNTLKSLSSEEKELLNFIRPQSLAQAKRIQGITPSTQLVLLKYLMQNKKRDKKHESYDTL</sequence>
<dbReference type="PROSITE" id="PS01280">
    <property type="entry name" value="GIDA_1"/>
    <property type="match status" value="1"/>
</dbReference>
<dbReference type="FunCoup" id="L0PCP1">
    <property type="interactions" value="322"/>
</dbReference>
<dbReference type="InterPro" id="IPR049312">
    <property type="entry name" value="GIDA_C_N"/>
</dbReference>
<dbReference type="InterPro" id="IPR002218">
    <property type="entry name" value="MnmG-rel"/>
</dbReference>
<dbReference type="HAMAP" id="MF_00129">
    <property type="entry name" value="MnmG_GidA"/>
    <property type="match status" value="1"/>
</dbReference>
<dbReference type="InterPro" id="IPR036188">
    <property type="entry name" value="FAD/NAD-bd_sf"/>
</dbReference>
<dbReference type="PROSITE" id="PS01281">
    <property type="entry name" value="GIDA_2"/>
    <property type="match status" value="1"/>
</dbReference>
<evidence type="ECO:0000256" key="1">
    <source>
        <dbReference type="ARBA" id="ARBA00001974"/>
    </source>
</evidence>
<dbReference type="SMART" id="SM01228">
    <property type="entry name" value="GIDA_assoc_3"/>
    <property type="match status" value="1"/>
</dbReference>
<dbReference type="InterPro" id="IPR040131">
    <property type="entry name" value="MnmG_N"/>
</dbReference>
<dbReference type="EMBL" id="CAKM01000242">
    <property type="protein sequence ID" value="CCJ30261.1"/>
    <property type="molecule type" value="Genomic_DNA"/>
</dbReference>
<dbReference type="FunFam" id="1.10.150.570:FF:000001">
    <property type="entry name" value="tRNA uridine 5-carboxymethylaminomethyl modification enzyme MnmG"/>
    <property type="match status" value="1"/>
</dbReference>
<evidence type="ECO:0000259" key="6">
    <source>
        <dbReference type="SMART" id="SM01228"/>
    </source>
</evidence>
<accession>L0PCP1</accession>
<dbReference type="GO" id="GO:0030488">
    <property type="term" value="P:tRNA methylation"/>
    <property type="evidence" value="ECO:0007669"/>
    <property type="project" value="TreeGrafter"/>
</dbReference>
<dbReference type="InterPro" id="IPR044920">
    <property type="entry name" value="MnmG_C_subdom_sf"/>
</dbReference>
<organism evidence="9">
    <name type="scientific">Pneumocystis jirovecii</name>
    <name type="common">Human pneumocystis pneumonia agent</name>
    <dbReference type="NCBI Taxonomy" id="42068"/>
    <lineage>
        <taxon>Eukaryota</taxon>
        <taxon>Fungi</taxon>
        <taxon>Dikarya</taxon>
        <taxon>Ascomycota</taxon>
        <taxon>Taphrinomycotina</taxon>
        <taxon>Pneumocystomycetes</taxon>
        <taxon>Pneumocystaceae</taxon>
        <taxon>Pneumocystis</taxon>
    </lineage>
</organism>
<dbReference type="PANTHER" id="PTHR11806">
    <property type="entry name" value="GLUCOSE INHIBITED DIVISION PROTEIN A"/>
    <property type="match status" value="1"/>
</dbReference>
<dbReference type="InterPro" id="IPR020595">
    <property type="entry name" value="MnmG-rel_CS"/>
</dbReference>
<proteinExistence type="inferred from homology"/>